<evidence type="ECO:0000256" key="7">
    <source>
        <dbReference type="ARBA" id="ARBA00023136"/>
    </source>
</evidence>
<feature type="transmembrane region" description="Helical" evidence="8">
    <location>
        <begin position="41"/>
        <end position="62"/>
    </location>
</feature>
<dbReference type="PANTHER" id="PTHR34975">
    <property type="entry name" value="SPORE GERMINATION PROTEIN A2"/>
    <property type="match status" value="1"/>
</dbReference>
<evidence type="ECO:0000256" key="6">
    <source>
        <dbReference type="ARBA" id="ARBA00022989"/>
    </source>
</evidence>
<accession>A0A1C1A1A6</accession>
<protein>
    <submittedName>
        <fullName evidence="9">Spore gernimation protein</fullName>
    </submittedName>
</protein>
<dbReference type="GO" id="GO:0016020">
    <property type="term" value="C:membrane"/>
    <property type="evidence" value="ECO:0007669"/>
    <property type="project" value="UniProtKB-SubCell"/>
</dbReference>
<reference evidence="10" key="1">
    <citation type="submission" date="2016-05" db="EMBL/GenBank/DDBJ databases">
        <title>Paenibacillus oryzae. sp. nov., isolated from the rice root.</title>
        <authorList>
            <person name="Zhang J."/>
            <person name="Zhang X."/>
        </authorList>
    </citation>
    <scope>NUCLEOTIDE SEQUENCE [LARGE SCALE GENOMIC DNA]</scope>
    <source>
        <strain evidence="10">KCTC13222</strain>
    </source>
</reference>
<comment type="caution">
    <text evidence="9">The sequence shown here is derived from an EMBL/GenBank/DDBJ whole genome shotgun (WGS) entry which is preliminary data.</text>
</comment>
<dbReference type="STRING" id="512399.A8709_26165"/>
<evidence type="ECO:0000256" key="5">
    <source>
        <dbReference type="ARBA" id="ARBA00022692"/>
    </source>
</evidence>
<keyword evidence="6 8" id="KW-1133">Transmembrane helix</keyword>
<evidence type="ECO:0000313" key="10">
    <source>
        <dbReference type="Proteomes" id="UP000093309"/>
    </source>
</evidence>
<evidence type="ECO:0000313" key="9">
    <source>
        <dbReference type="EMBL" id="OCT14312.1"/>
    </source>
</evidence>
<feature type="transmembrane region" description="Helical" evidence="8">
    <location>
        <begin position="117"/>
        <end position="135"/>
    </location>
</feature>
<keyword evidence="3" id="KW-0813">Transport</keyword>
<dbReference type="OrthoDB" id="2381188at2"/>
<evidence type="ECO:0000256" key="2">
    <source>
        <dbReference type="ARBA" id="ARBA00007998"/>
    </source>
</evidence>
<feature type="transmembrane region" description="Helical" evidence="8">
    <location>
        <begin position="7"/>
        <end position="29"/>
    </location>
</feature>
<keyword evidence="10" id="KW-1185">Reference proteome</keyword>
<feature type="transmembrane region" description="Helical" evidence="8">
    <location>
        <begin position="216"/>
        <end position="236"/>
    </location>
</feature>
<sequence>MDQSKGKIGLVSIIMVMMLFNGMVSHVIANPLILDASGRDSWITVILTAVVYLPWCALIVYIMKKSGQQQLQTWLSNQTKPWIAWLILAPICLELFFIGGMTVIQTEIWTITNYLPATPPYVLIIALLFVCYYSAKHGIQTIAICAGILLPTVVMLGFFVSIANTSEKDWRLLQPFLEHGWKPAMNGMIYCGGALVEIIMMLILQHRLKSQMRVWQMILLGAILAFITLGPLIGAITEFGPQEAAKQMVSPYEQWRLVKIGSYMEHLDFLSVYQWLAGATVRISLAQFMLADLFSFKNASKRSRFILLISLCYLAFSLIVTKFTTFYLWMYKIYFPVFLTTSMIITIVLTVLAWMSKAEKEGTV</sequence>
<dbReference type="InterPro" id="IPR004761">
    <property type="entry name" value="Spore_GerAB"/>
</dbReference>
<dbReference type="Pfam" id="PF03845">
    <property type="entry name" value="Spore_permease"/>
    <property type="match status" value="1"/>
</dbReference>
<dbReference type="EMBL" id="LYPC01000020">
    <property type="protein sequence ID" value="OCT14312.1"/>
    <property type="molecule type" value="Genomic_DNA"/>
</dbReference>
<organism evidence="9 10">
    <name type="scientific">Paenibacillus pectinilyticus</name>
    <dbReference type="NCBI Taxonomy" id="512399"/>
    <lineage>
        <taxon>Bacteria</taxon>
        <taxon>Bacillati</taxon>
        <taxon>Bacillota</taxon>
        <taxon>Bacilli</taxon>
        <taxon>Bacillales</taxon>
        <taxon>Paenibacillaceae</taxon>
        <taxon>Paenibacillus</taxon>
    </lineage>
</organism>
<name>A0A1C1A1A6_9BACL</name>
<proteinExistence type="inferred from homology"/>
<dbReference type="NCBIfam" id="TIGR00912">
    <property type="entry name" value="2A0309"/>
    <property type="match status" value="1"/>
</dbReference>
<feature type="transmembrane region" description="Helical" evidence="8">
    <location>
        <begin position="82"/>
        <end position="105"/>
    </location>
</feature>
<feature type="transmembrane region" description="Helical" evidence="8">
    <location>
        <begin position="183"/>
        <end position="204"/>
    </location>
</feature>
<feature type="transmembrane region" description="Helical" evidence="8">
    <location>
        <begin position="305"/>
        <end position="327"/>
    </location>
</feature>
<evidence type="ECO:0000256" key="4">
    <source>
        <dbReference type="ARBA" id="ARBA00022544"/>
    </source>
</evidence>
<dbReference type="RefSeq" id="WP_065853164.1">
    <property type="nucleotide sequence ID" value="NZ_LYPC01000020.1"/>
</dbReference>
<feature type="transmembrane region" description="Helical" evidence="8">
    <location>
        <begin position="142"/>
        <end position="163"/>
    </location>
</feature>
<keyword evidence="7 8" id="KW-0472">Membrane</keyword>
<dbReference type="PANTHER" id="PTHR34975:SF2">
    <property type="entry name" value="SPORE GERMINATION PROTEIN A2"/>
    <property type="match status" value="1"/>
</dbReference>
<evidence type="ECO:0000256" key="1">
    <source>
        <dbReference type="ARBA" id="ARBA00004141"/>
    </source>
</evidence>
<keyword evidence="5 8" id="KW-0812">Transmembrane</keyword>
<feature type="transmembrane region" description="Helical" evidence="8">
    <location>
        <begin position="272"/>
        <end position="293"/>
    </location>
</feature>
<keyword evidence="4" id="KW-0309">Germination</keyword>
<dbReference type="Proteomes" id="UP000093309">
    <property type="component" value="Unassembled WGS sequence"/>
</dbReference>
<evidence type="ECO:0000256" key="3">
    <source>
        <dbReference type="ARBA" id="ARBA00022448"/>
    </source>
</evidence>
<comment type="similarity">
    <text evidence="2">Belongs to the amino acid-polyamine-organocation (APC) superfamily. Spore germination protein (SGP) (TC 2.A.3.9) family.</text>
</comment>
<gene>
    <name evidence="9" type="ORF">A8709_26165</name>
</gene>
<comment type="subcellular location">
    <subcellularLocation>
        <location evidence="1">Membrane</location>
        <topology evidence="1">Multi-pass membrane protein</topology>
    </subcellularLocation>
</comment>
<evidence type="ECO:0000256" key="8">
    <source>
        <dbReference type="SAM" id="Phobius"/>
    </source>
</evidence>
<dbReference type="GO" id="GO:0009847">
    <property type="term" value="P:spore germination"/>
    <property type="evidence" value="ECO:0007669"/>
    <property type="project" value="InterPro"/>
</dbReference>
<feature type="transmembrane region" description="Helical" evidence="8">
    <location>
        <begin position="333"/>
        <end position="355"/>
    </location>
</feature>
<dbReference type="AlphaFoldDB" id="A0A1C1A1A6"/>